<dbReference type="InterPro" id="IPR001245">
    <property type="entry name" value="Ser-Thr/Tyr_kinase_cat_dom"/>
</dbReference>
<dbReference type="STRING" id="1156394.T0RAN2"/>
<evidence type="ECO:0000256" key="7">
    <source>
        <dbReference type="ARBA" id="ARBA00047899"/>
    </source>
</evidence>
<evidence type="ECO:0000256" key="8">
    <source>
        <dbReference type="ARBA" id="ARBA00048679"/>
    </source>
</evidence>
<evidence type="ECO:0000256" key="11">
    <source>
        <dbReference type="SAM" id="SignalP"/>
    </source>
</evidence>
<dbReference type="Proteomes" id="UP000030762">
    <property type="component" value="Unassembled WGS sequence"/>
</dbReference>
<keyword evidence="10" id="KW-1133">Transmembrane helix</keyword>
<sequence>MRCLPALLLYAVVASVMGACPYSDLSLVSDDEVLVADASCPNKTSCTVGPTCKLRRWSAGDDKFANTDAIGDMSRYDYPNLVIFDSPRVTLLKMQLPATVTSLTFGTIVSVADVDKIQETQWSSVLGLEFQHSKLTHSNTINWPRSLHNISLVYSGFINIPQNFPPTLRALRIEGSNLTDLQYLPSSVTSLNVAWNQLSSITNYDWEAFTLLRFSNNSKLQSISRIQLSSKLEYFNIAGCTSLNNITVDASSFAALDALQPAAGDADVKKIFKGYVADVPVSTSATGCAAIGGEIKRLWQTTNTAIINVCVLSTASNSSSSSSKMGLIIGVAVGGVVLIGAIVAFVICKRRKAKHQPSPVYNRYEPSNTNGISLATAGRTLGTNGTKTIGTNGTGGPTAGTTGSRRPIINPDVDVILDVKPLLHHRLELRDLDVTSNKPLASGAFGEVWLGTYGGKQVAVKRMKNQDARMAQKFIEEIVLMSQMSSDYIVKLVVTS</sequence>
<name>T0RAN2_SAPDV</name>
<dbReference type="GeneID" id="19953848"/>
<feature type="region of interest" description="Disordered" evidence="9">
    <location>
        <begin position="383"/>
        <end position="405"/>
    </location>
</feature>
<protein>
    <recommendedName>
        <fullName evidence="1">non-specific serine/threonine protein kinase</fullName>
        <ecNumber evidence="1">2.7.11.1</ecNumber>
    </recommendedName>
</protein>
<keyword evidence="2" id="KW-0723">Serine/threonine-protein kinase</keyword>
<dbReference type="EMBL" id="JH767186">
    <property type="protein sequence ID" value="EQC29248.1"/>
    <property type="molecule type" value="Genomic_DNA"/>
</dbReference>
<proteinExistence type="predicted"/>
<dbReference type="PROSITE" id="PS50011">
    <property type="entry name" value="PROTEIN_KINASE_DOM"/>
    <property type="match status" value="1"/>
</dbReference>
<evidence type="ECO:0000256" key="3">
    <source>
        <dbReference type="ARBA" id="ARBA00022679"/>
    </source>
</evidence>
<keyword evidence="4" id="KW-0547">Nucleotide-binding</keyword>
<feature type="chain" id="PRO_5004583859" description="non-specific serine/threonine protein kinase" evidence="11">
    <location>
        <begin position="19"/>
        <end position="496"/>
    </location>
</feature>
<dbReference type="PROSITE" id="PS51257">
    <property type="entry name" value="PROKAR_LIPOPROTEIN"/>
    <property type="match status" value="1"/>
</dbReference>
<comment type="catalytic activity">
    <reaction evidence="8">
        <text>L-seryl-[protein] + ATP = O-phospho-L-seryl-[protein] + ADP + H(+)</text>
        <dbReference type="Rhea" id="RHEA:17989"/>
        <dbReference type="Rhea" id="RHEA-COMP:9863"/>
        <dbReference type="Rhea" id="RHEA-COMP:11604"/>
        <dbReference type="ChEBI" id="CHEBI:15378"/>
        <dbReference type="ChEBI" id="CHEBI:29999"/>
        <dbReference type="ChEBI" id="CHEBI:30616"/>
        <dbReference type="ChEBI" id="CHEBI:83421"/>
        <dbReference type="ChEBI" id="CHEBI:456216"/>
        <dbReference type="EC" id="2.7.11.1"/>
    </reaction>
</comment>
<keyword evidence="3" id="KW-0808">Transferase</keyword>
<dbReference type="Pfam" id="PF07714">
    <property type="entry name" value="PK_Tyr_Ser-Thr"/>
    <property type="match status" value="1"/>
</dbReference>
<dbReference type="InterPro" id="IPR000719">
    <property type="entry name" value="Prot_kinase_dom"/>
</dbReference>
<dbReference type="AlphaFoldDB" id="T0RAN2"/>
<accession>T0RAN2</accession>
<dbReference type="GO" id="GO:0005524">
    <property type="term" value="F:ATP binding"/>
    <property type="evidence" value="ECO:0007669"/>
    <property type="project" value="UniProtKB-KW"/>
</dbReference>
<evidence type="ECO:0000256" key="5">
    <source>
        <dbReference type="ARBA" id="ARBA00022777"/>
    </source>
</evidence>
<evidence type="ECO:0000256" key="9">
    <source>
        <dbReference type="SAM" id="MobiDB-lite"/>
    </source>
</evidence>
<evidence type="ECO:0000313" key="13">
    <source>
        <dbReference type="EMBL" id="EQC29248.1"/>
    </source>
</evidence>
<gene>
    <name evidence="13" type="ORF">SDRG_13121</name>
</gene>
<keyword evidence="6" id="KW-0067">ATP-binding</keyword>
<feature type="domain" description="Protein kinase" evidence="12">
    <location>
        <begin position="434"/>
        <end position="496"/>
    </location>
</feature>
<evidence type="ECO:0000259" key="12">
    <source>
        <dbReference type="PROSITE" id="PS50011"/>
    </source>
</evidence>
<keyword evidence="5" id="KW-0418">Kinase</keyword>
<dbReference type="VEuPathDB" id="FungiDB:SDRG_13121"/>
<evidence type="ECO:0000256" key="4">
    <source>
        <dbReference type="ARBA" id="ARBA00022741"/>
    </source>
</evidence>
<dbReference type="PANTHER" id="PTHR48006">
    <property type="entry name" value="LEUCINE-RICH REPEAT-CONTAINING PROTEIN DDB_G0281931-RELATED"/>
    <property type="match status" value="1"/>
</dbReference>
<evidence type="ECO:0000256" key="10">
    <source>
        <dbReference type="SAM" id="Phobius"/>
    </source>
</evidence>
<dbReference type="RefSeq" id="XP_008617426.1">
    <property type="nucleotide sequence ID" value="XM_008619204.1"/>
</dbReference>
<dbReference type="InterPro" id="IPR032675">
    <property type="entry name" value="LRR_dom_sf"/>
</dbReference>
<keyword evidence="11" id="KW-0732">Signal</keyword>
<feature type="transmembrane region" description="Helical" evidence="10">
    <location>
        <begin position="325"/>
        <end position="348"/>
    </location>
</feature>
<dbReference type="OrthoDB" id="1111193at2759"/>
<dbReference type="SUPFAM" id="SSF56112">
    <property type="entry name" value="Protein kinase-like (PK-like)"/>
    <property type="match status" value="1"/>
</dbReference>
<keyword evidence="14" id="KW-1185">Reference proteome</keyword>
<organism evidence="13 14">
    <name type="scientific">Saprolegnia diclina (strain VS20)</name>
    <dbReference type="NCBI Taxonomy" id="1156394"/>
    <lineage>
        <taxon>Eukaryota</taxon>
        <taxon>Sar</taxon>
        <taxon>Stramenopiles</taxon>
        <taxon>Oomycota</taxon>
        <taxon>Saprolegniomycetes</taxon>
        <taxon>Saprolegniales</taxon>
        <taxon>Saprolegniaceae</taxon>
        <taxon>Saprolegnia</taxon>
    </lineage>
</organism>
<dbReference type="PANTHER" id="PTHR48006:SF102">
    <property type="entry name" value="LEUCINE-RICH REPEAT-CONTAINING PROTEIN DDB_G0281931-RELATED"/>
    <property type="match status" value="1"/>
</dbReference>
<reference evidence="13 14" key="1">
    <citation type="submission" date="2012-04" db="EMBL/GenBank/DDBJ databases">
        <title>The Genome Sequence of Saprolegnia declina VS20.</title>
        <authorList>
            <consortium name="The Broad Institute Genome Sequencing Platform"/>
            <person name="Russ C."/>
            <person name="Nusbaum C."/>
            <person name="Tyler B."/>
            <person name="van West P."/>
            <person name="Dieguez-Uribeondo J."/>
            <person name="de Bruijn I."/>
            <person name="Tripathy S."/>
            <person name="Jiang R."/>
            <person name="Young S.K."/>
            <person name="Zeng Q."/>
            <person name="Gargeya S."/>
            <person name="Fitzgerald M."/>
            <person name="Haas B."/>
            <person name="Abouelleil A."/>
            <person name="Alvarado L."/>
            <person name="Arachchi H.M."/>
            <person name="Berlin A."/>
            <person name="Chapman S.B."/>
            <person name="Goldberg J."/>
            <person name="Griggs A."/>
            <person name="Gujja S."/>
            <person name="Hansen M."/>
            <person name="Howarth C."/>
            <person name="Imamovic A."/>
            <person name="Larimer J."/>
            <person name="McCowen C."/>
            <person name="Montmayeur A."/>
            <person name="Murphy C."/>
            <person name="Neiman D."/>
            <person name="Pearson M."/>
            <person name="Priest M."/>
            <person name="Roberts A."/>
            <person name="Saif S."/>
            <person name="Shea T."/>
            <person name="Sisk P."/>
            <person name="Sykes S."/>
            <person name="Wortman J."/>
            <person name="Nusbaum C."/>
            <person name="Birren B."/>
        </authorList>
    </citation>
    <scope>NUCLEOTIDE SEQUENCE [LARGE SCALE GENOMIC DNA]</scope>
    <source>
        <strain evidence="13 14">VS20</strain>
    </source>
</reference>
<dbReference type="SUPFAM" id="SSF52058">
    <property type="entry name" value="L domain-like"/>
    <property type="match status" value="1"/>
</dbReference>
<feature type="signal peptide" evidence="11">
    <location>
        <begin position="1"/>
        <end position="18"/>
    </location>
</feature>
<dbReference type="EC" id="2.7.11.1" evidence="1"/>
<dbReference type="Gene3D" id="3.80.10.10">
    <property type="entry name" value="Ribonuclease Inhibitor"/>
    <property type="match status" value="1"/>
</dbReference>
<dbReference type="InterPro" id="IPR051824">
    <property type="entry name" value="LRR_Rcpt-Like_S/T_Kinase"/>
</dbReference>
<dbReference type="Gene3D" id="3.30.200.20">
    <property type="entry name" value="Phosphorylase Kinase, domain 1"/>
    <property type="match status" value="1"/>
</dbReference>
<dbReference type="InParanoid" id="T0RAN2"/>
<evidence type="ECO:0000256" key="2">
    <source>
        <dbReference type="ARBA" id="ARBA00022527"/>
    </source>
</evidence>
<evidence type="ECO:0000256" key="1">
    <source>
        <dbReference type="ARBA" id="ARBA00012513"/>
    </source>
</evidence>
<keyword evidence="10" id="KW-0472">Membrane</keyword>
<dbReference type="InterPro" id="IPR011009">
    <property type="entry name" value="Kinase-like_dom_sf"/>
</dbReference>
<evidence type="ECO:0000313" key="14">
    <source>
        <dbReference type="Proteomes" id="UP000030762"/>
    </source>
</evidence>
<keyword evidence="10" id="KW-0812">Transmembrane</keyword>
<comment type="catalytic activity">
    <reaction evidence="7">
        <text>L-threonyl-[protein] + ATP = O-phospho-L-threonyl-[protein] + ADP + H(+)</text>
        <dbReference type="Rhea" id="RHEA:46608"/>
        <dbReference type="Rhea" id="RHEA-COMP:11060"/>
        <dbReference type="Rhea" id="RHEA-COMP:11605"/>
        <dbReference type="ChEBI" id="CHEBI:15378"/>
        <dbReference type="ChEBI" id="CHEBI:30013"/>
        <dbReference type="ChEBI" id="CHEBI:30616"/>
        <dbReference type="ChEBI" id="CHEBI:61977"/>
        <dbReference type="ChEBI" id="CHEBI:456216"/>
        <dbReference type="EC" id="2.7.11.1"/>
    </reaction>
</comment>
<evidence type="ECO:0000256" key="6">
    <source>
        <dbReference type="ARBA" id="ARBA00022840"/>
    </source>
</evidence>
<dbReference type="GO" id="GO:0004674">
    <property type="term" value="F:protein serine/threonine kinase activity"/>
    <property type="evidence" value="ECO:0007669"/>
    <property type="project" value="UniProtKB-KW"/>
</dbReference>